<dbReference type="InterPro" id="IPR004193">
    <property type="entry name" value="Glyco_hydro_13_N"/>
</dbReference>
<dbReference type="CDD" id="cd02856">
    <property type="entry name" value="E_set_GDE_Isoamylase_N"/>
    <property type="match status" value="1"/>
</dbReference>
<proteinExistence type="inferred from homology"/>
<dbReference type="GO" id="GO:0004135">
    <property type="term" value="F:amylo-alpha-1,6-glucosidase activity"/>
    <property type="evidence" value="ECO:0007669"/>
    <property type="project" value="InterPro"/>
</dbReference>
<evidence type="ECO:0000313" key="6">
    <source>
        <dbReference type="EMBL" id="GGB23817.1"/>
    </source>
</evidence>
<dbReference type="CDD" id="cd11326">
    <property type="entry name" value="AmyAc_Glg_debranch"/>
    <property type="match status" value="1"/>
</dbReference>
<dbReference type="InterPro" id="IPR013780">
    <property type="entry name" value="Glyco_hydro_b"/>
</dbReference>
<feature type="region of interest" description="Disordered" evidence="4">
    <location>
        <begin position="485"/>
        <end position="508"/>
    </location>
</feature>
<evidence type="ECO:0000259" key="5">
    <source>
        <dbReference type="SMART" id="SM00642"/>
    </source>
</evidence>
<dbReference type="Pfam" id="PF00128">
    <property type="entry name" value="Alpha-amylase"/>
    <property type="match status" value="1"/>
</dbReference>
<keyword evidence="7" id="KW-1185">Reference proteome</keyword>
<feature type="domain" description="Glycosyl hydrolase family 13 catalytic" evidence="5">
    <location>
        <begin position="177"/>
        <end position="573"/>
    </location>
</feature>
<dbReference type="Gene3D" id="2.60.40.10">
    <property type="entry name" value="Immunoglobulins"/>
    <property type="match status" value="1"/>
</dbReference>
<accession>A0A916WRK1</accession>
<dbReference type="Proteomes" id="UP000621454">
    <property type="component" value="Unassembled WGS sequence"/>
</dbReference>
<dbReference type="Pfam" id="PF21331">
    <property type="entry name" value="Isoamylase_C"/>
    <property type="match status" value="1"/>
</dbReference>
<dbReference type="SUPFAM" id="SSF51011">
    <property type="entry name" value="Glycosyl hydrolase domain"/>
    <property type="match status" value="1"/>
</dbReference>
<dbReference type="NCBIfam" id="TIGR02100">
    <property type="entry name" value="glgX_debranch"/>
    <property type="match status" value="1"/>
</dbReference>
<evidence type="ECO:0000256" key="4">
    <source>
        <dbReference type="SAM" id="MobiDB-lite"/>
    </source>
</evidence>
<evidence type="ECO:0000256" key="2">
    <source>
        <dbReference type="ARBA" id="ARBA00022801"/>
    </source>
</evidence>
<dbReference type="InterPro" id="IPR014756">
    <property type="entry name" value="Ig_E-set"/>
</dbReference>
<dbReference type="Pfam" id="PF02922">
    <property type="entry name" value="CBM_48"/>
    <property type="match status" value="1"/>
</dbReference>
<dbReference type="EMBL" id="BMGC01000005">
    <property type="protein sequence ID" value="GGB23817.1"/>
    <property type="molecule type" value="Genomic_DNA"/>
</dbReference>
<evidence type="ECO:0000256" key="1">
    <source>
        <dbReference type="ARBA" id="ARBA00008061"/>
    </source>
</evidence>
<sequence>METMAELHTDTALTLTPGAPFPLGATPTASGVNFAVHSSTATQVFLQLFDESGTAPSDTIALNGPAEGAWHVHVDGIKAGQRYGYRAVGDYDPAQGMRFTQAKLLVDPYAKAVTGKFVNSDNLLLAYDADAGTADLTLDNRDSASVAPQAIVVDDAEFDWKGDVSPALALEELVIYEVHLKGFTAHESSGVSAPGTYLGFIDKIDHLRRLGINAVELLPIHEKYVDDFLVDRGLTNYWGYNTIGFFAPESSFAAGDRPGAQVTEFKTLVRALHQAGMKVILDVVFNHTGEGNEMGPTMSFRGIDNQAYYILTGDDSEPRRYYMNYSGCGNTLDFDNPTVLALVMDSLRYWVEQMHVDGFRFDLASVLGRTGRDEDFNSHAPFFEAVRADPILSHVVLIAEPWDTGTYQVGNFPTDWSEWNGRFRDTVRKFVKGDDGQIADLGRRLTGSADLYGDEGRTAFNSVNFITCHDGFTLHDLVAYNGKHNEANGEDNRDGSDDNNSWNCGAEGPTDDSEVLELRKQLVKNHLCLLLFSAGTPMLLGGDEFLRTQGGNNNAYCQDNEISWYDWTLADVHRDMLDFATNVITLTRRFKAFQHRKEALGDDNDSSNATNGLAWFGADGATPDWSNPTVHTLCYRLDTEDTSPRGAVSGVYAILNADHQNAWITLPALPDGLRWHRVIDTCLPAGEDFAAPGHEVALDPSDHYLASARTVVILAARAS</sequence>
<evidence type="ECO:0000313" key="7">
    <source>
        <dbReference type="Proteomes" id="UP000621454"/>
    </source>
</evidence>
<protein>
    <submittedName>
        <fullName evidence="6">Glycogen operon protein GlgX homolog</fullName>
    </submittedName>
</protein>
<dbReference type="Gene3D" id="3.20.20.80">
    <property type="entry name" value="Glycosidases"/>
    <property type="match status" value="1"/>
</dbReference>
<dbReference type="InterPro" id="IPR044505">
    <property type="entry name" value="GlgX_Isoamylase_N_E_set"/>
</dbReference>
<keyword evidence="2" id="KW-0378">Hydrolase</keyword>
<comment type="caution">
    <text evidence="6">The sequence shown here is derived from an EMBL/GenBank/DDBJ whole genome shotgun (WGS) entry which is preliminary data.</text>
</comment>
<keyword evidence="3" id="KW-0326">Glycosidase</keyword>
<dbReference type="InterPro" id="IPR011837">
    <property type="entry name" value="Glycogen_debranch_GlgX"/>
</dbReference>
<evidence type="ECO:0000256" key="3">
    <source>
        <dbReference type="ARBA" id="ARBA00023295"/>
    </source>
</evidence>
<dbReference type="AlphaFoldDB" id="A0A916WRK1"/>
<dbReference type="SMART" id="SM00642">
    <property type="entry name" value="Aamy"/>
    <property type="match status" value="1"/>
</dbReference>
<gene>
    <name evidence="6" type="ORF">GCM10011489_10090</name>
</gene>
<organism evidence="6 7">
    <name type="scientific">Gordonia jinhuaensis</name>
    <dbReference type="NCBI Taxonomy" id="1517702"/>
    <lineage>
        <taxon>Bacteria</taxon>
        <taxon>Bacillati</taxon>
        <taxon>Actinomycetota</taxon>
        <taxon>Actinomycetes</taxon>
        <taxon>Mycobacteriales</taxon>
        <taxon>Gordoniaceae</taxon>
        <taxon>Gordonia</taxon>
    </lineage>
</organism>
<dbReference type="InterPro" id="IPR048644">
    <property type="entry name" value="Isoamylase_C"/>
</dbReference>
<dbReference type="PANTHER" id="PTHR43002">
    <property type="entry name" value="GLYCOGEN DEBRANCHING ENZYME"/>
    <property type="match status" value="1"/>
</dbReference>
<reference evidence="6" key="2">
    <citation type="submission" date="2020-09" db="EMBL/GenBank/DDBJ databases">
        <authorList>
            <person name="Sun Q."/>
            <person name="Zhou Y."/>
        </authorList>
    </citation>
    <scope>NUCLEOTIDE SEQUENCE</scope>
    <source>
        <strain evidence="6">CGMCC 1.12827</strain>
    </source>
</reference>
<reference evidence="6" key="1">
    <citation type="journal article" date="2014" name="Int. J. Syst. Evol. Microbiol.">
        <title>Complete genome sequence of Corynebacterium casei LMG S-19264T (=DSM 44701T), isolated from a smear-ripened cheese.</title>
        <authorList>
            <consortium name="US DOE Joint Genome Institute (JGI-PGF)"/>
            <person name="Walter F."/>
            <person name="Albersmeier A."/>
            <person name="Kalinowski J."/>
            <person name="Ruckert C."/>
        </authorList>
    </citation>
    <scope>NUCLEOTIDE SEQUENCE</scope>
    <source>
        <strain evidence="6">CGMCC 1.12827</strain>
    </source>
</reference>
<dbReference type="InterPro" id="IPR013783">
    <property type="entry name" value="Ig-like_fold"/>
</dbReference>
<dbReference type="InterPro" id="IPR017853">
    <property type="entry name" value="GH"/>
</dbReference>
<feature type="compositionally biased region" description="Basic and acidic residues" evidence="4">
    <location>
        <begin position="485"/>
        <end position="496"/>
    </location>
</feature>
<comment type="similarity">
    <text evidence="1">Belongs to the glycosyl hydrolase 13 family.</text>
</comment>
<dbReference type="Gene3D" id="2.60.40.1180">
    <property type="entry name" value="Golgi alpha-mannosidase II"/>
    <property type="match status" value="1"/>
</dbReference>
<dbReference type="SUPFAM" id="SSF81296">
    <property type="entry name" value="E set domains"/>
    <property type="match status" value="1"/>
</dbReference>
<dbReference type="InterPro" id="IPR006047">
    <property type="entry name" value="GH13_cat_dom"/>
</dbReference>
<name>A0A916WRK1_9ACTN</name>
<dbReference type="SUPFAM" id="SSF51445">
    <property type="entry name" value="(Trans)glycosidases"/>
    <property type="match status" value="1"/>
</dbReference>
<dbReference type="GO" id="GO:0005980">
    <property type="term" value="P:glycogen catabolic process"/>
    <property type="evidence" value="ECO:0007669"/>
    <property type="project" value="InterPro"/>
</dbReference>